<proteinExistence type="predicted"/>
<comment type="caution">
    <text evidence="1">The sequence shown here is derived from an EMBL/GenBank/DDBJ whole genome shotgun (WGS) entry which is preliminary data.</text>
</comment>
<evidence type="ECO:0000313" key="2">
    <source>
        <dbReference type="Proteomes" id="UP001057402"/>
    </source>
</evidence>
<organism evidence="1 2">
    <name type="scientific">Melastoma candidum</name>
    <dbReference type="NCBI Taxonomy" id="119954"/>
    <lineage>
        <taxon>Eukaryota</taxon>
        <taxon>Viridiplantae</taxon>
        <taxon>Streptophyta</taxon>
        <taxon>Embryophyta</taxon>
        <taxon>Tracheophyta</taxon>
        <taxon>Spermatophyta</taxon>
        <taxon>Magnoliopsida</taxon>
        <taxon>eudicotyledons</taxon>
        <taxon>Gunneridae</taxon>
        <taxon>Pentapetalae</taxon>
        <taxon>rosids</taxon>
        <taxon>malvids</taxon>
        <taxon>Myrtales</taxon>
        <taxon>Melastomataceae</taxon>
        <taxon>Melastomatoideae</taxon>
        <taxon>Melastomateae</taxon>
        <taxon>Melastoma</taxon>
    </lineage>
</organism>
<name>A0ACB9N4W7_9MYRT</name>
<dbReference type="Proteomes" id="UP001057402">
    <property type="component" value="Chromosome 8"/>
</dbReference>
<dbReference type="EMBL" id="CM042887">
    <property type="protein sequence ID" value="KAI4331615.1"/>
    <property type="molecule type" value="Genomic_DNA"/>
</dbReference>
<accession>A0ACB9N4W7</accession>
<evidence type="ECO:0000313" key="1">
    <source>
        <dbReference type="EMBL" id="KAI4331615.1"/>
    </source>
</evidence>
<sequence>MLMKDFLEELSKRIKCIMTAYENYHRIYVPEGHPLKCAPNEPLRVNFLFLHFQNMLSSKTTVIADTDDSWF</sequence>
<protein>
    <submittedName>
        <fullName evidence="1">Uncharacterized protein</fullName>
    </submittedName>
</protein>
<reference evidence="2" key="1">
    <citation type="journal article" date="2023" name="Front. Plant Sci.">
        <title>Chromosomal-level genome assembly of Melastoma candidum provides insights into trichome evolution.</title>
        <authorList>
            <person name="Zhong Y."/>
            <person name="Wu W."/>
            <person name="Sun C."/>
            <person name="Zou P."/>
            <person name="Liu Y."/>
            <person name="Dai S."/>
            <person name="Zhou R."/>
        </authorList>
    </citation>
    <scope>NUCLEOTIDE SEQUENCE [LARGE SCALE GENOMIC DNA]</scope>
</reference>
<keyword evidence="2" id="KW-1185">Reference proteome</keyword>
<gene>
    <name evidence="1" type="ORF">MLD38_029789</name>
</gene>